<gene>
    <name evidence="5" type="ORF">K3T81_17585</name>
</gene>
<evidence type="ECO:0000256" key="2">
    <source>
        <dbReference type="ARBA" id="ARBA00023125"/>
    </source>
</evidence>
<comment type="caution">
    <text evidence="5">The sequence shown here is derived from an EMBL/GenBank/DDBJ whole genome shotgun (WGS) entry which is preliminary data.</text>
</comment>
<dbReference type="PANTHER" id="PTHR46796">
    <property type="entry name" value="HTH-TYPE TRANSCRIPTIONAL ACTIVATOR RHAS-RELATED"/>
    <property type="match status" value="1"/>
</dbReference>
<evidence type="ECO:0000313" key="6">
    <source>
        <dbReference type="Proteomes" id="UP001199631"/>
    </source>
</evidence>
<evidence type="ECO:0000259" key="4">
    <source>
        <dbReference type="PROSITE" id="PS01124"/>
    </source>
</evidence>
<dbReference type="InterPro" id="IPR050204">
    <property type="entry name" value="AraC_XylS_family_regulators"/>
</dbReference>
<proteinExistence type="predicted"/>
<evidence type="ECO:0000256" key="1">
    <source>
        <dbReference type="ARBA" id="ARBA00023015"/>
    </source>
</evidence>
<dbReference type="Pfam" id="PF12833">
    <property type="entry name" value="HTH_18"/>
    <property type="match status" value="1"/>
</dbReference>
<dbReference type="PROSITE" id="PS01124">
    <property type="entry name" value="HTH_ARAC_FAMILY_2"/>
    <property type="match status" value="1"/>
</dbReference>
<dbReference type="Proteomes" id="UP001199631">
    <property type="component" value="Unassembled WGS sequence"/>
</dbReference>
<keyword evidence="1" id="KW-0805">Transcription regulation</keyword>
<dbReference type="Gene3D" id="1.10.10.60">
    <property type="entry name" value="Homeodomain-like"/>
    <property type="match status" value="2"/>
</dbReference>
<dbReference type="GO" id="GO:0043565">
    <property type="term" value="F:sequence-specific DNA binding"/>
    <property type="evidence" value="ECO:0007669"/>
    <property type="project" value="InterPro"/>
</dbReference>
<sequence length="262" mass="29937">MSQEQSETVGKAIRYMKENLDDTITLNDLAEFVGYSSFHFSRMFKHVTGISPRYYLSALRIEQGKKLLANPSVSPSVIKTLLSLGFQSIGSFSSRFKQFVGLTPKEFNKRVKELHQFLNEYDGEAEQVHGQALINTSNLMVRIKIPKSFNGYIFIGLFPRPIPDQVPILGKVITHKQEYCVFESIPEGVYYVLTAAIEKSFNPLDYFLLENALRGKYELPISFEEKISRELEITLRPPLPNDPPILINLPKLLFDKIKNKAN</sequence>
<dbReference type="InterPro" id="IPR018062">
    <property type="entry name" value="HTH_AraC-typ_CS"/>
</dbReference>
<accession>A0AAW5BEZ1</accession>
<dbReference type="SMART" id="SM00342">
    <property type="entry name" value="HTH_ARAC"/>
    <property type="match status" value="1"/>
</dbReference>
<reference evidence="5 6" key="1">
    <citation type="journal article" date="2022" name="Evol. Bioinform. Online">
        <title>Draft Genome Sequence of Oceanobacillus jordanicus Strain GSFE11, a Halotolerant Plant Growth-Promoting Bacterial Endophyte Isolated From the Jordan Valley.</title>
        <authorList>
            <person name="Alhindi T."/>
            <person name="Albdaiwi R."/>
        </authorList>
    </citation>
    <scope>NUCLEOTIDE SEQUENCE [LARGE SCALE GENOMIC DNA]</scope>
    <source>
        <strain evidence="5 6">GSFE11</strain>
    </source>
</reference>
<dbReference type="InterPro" id="IPR009057">
    <property type="entry name" value="Homeodomain-like_sf"/>
</dbReference>
<dbReference type="InterPro" id="IPR018060">
    <property type="entry name" value="HTH_AraC"/>
</dbReference>
<dbReference type="PROSITE" id="PS00041">
    <property type="entry name" value="HTH_ARAC_FAMILY_1"/>
    <property type="match status" value="1"/>
</dbReference>
<keyword evidence="6" id="KW-1185">Reference proteome</keyword>
<dbReference type="SUPFAM" id="SSF46689">
    <property type="entry name" value="Homeodomain-like"/>
    <property type="match status" value="2"/>
</dbReference>
<dbReference type="EMBL" id="JAIFZM010000020">
    <property type="protein sequence ID" value="MCG3420962.1"/>
    <property type="molecule type" value="Genomic_DNA"/>
</dbReference>
<protein>
    <submittedName>
        <fullName evidence="5">AraC family transcriptional regulator</fullName>
    </submittedName>
</protein>
<keyword evidence="3" id="KW-0804">Transcription</keyword>
<evidence type="ECO:0000256" key="3">
    <source>
        <dbReference type="ARBA" id="ARBA00023163"/>
    </source>
</evidence>
<evidence type="ECO:0000313" key="5">
    <source>
        <dbReference type="EMBL" id="MCG3420962.1"/>
    </source>
</evidence>
<name>A0AAW5BEZ1_9BACI</name>
<organism evidence="5 6">
    <name type="scientific">Oceanobacillus jordanicus</name>
    <dbReference type="NCBI Taxonomy" id="2867266"/>
    <lineage>
        <taxon>Bacteria</taxon>
        <taxon>Bacillati</taxon>
        <taxon>Bacillota</taxon>
        <taxon>Bacilli</taxon>
        <taxon>Bacillales</taxon>
        <taxon>Bacillaceae</taxon>
        <taxon>Oceanobacillus</taxon>
    </lineage>
</organism>
<dbReference type="GO" id="GO:0003700">
    <property type="term" value="F:DNA-binding transcription factor activity"/>
    <property type="evidence" value="ECO:0007669"/>
    <property type="project" value="InterPro"/>
</dbReference>
<keyword evidence="2" id="KW-0238">DNA-binding</keyword>
<dbReference type="AlphaFoldDB" id="A0AAW5BEZ1"/>
<feature type="domain" description="HTH araC/xylS-type" evidence="4">
    <location>
        <begin position="10"/>
        <end position="110"/>
    </location>
</feature>